<protein>
    <submittedName>
        <fullName evidence="2">Unannotated protein</fullName>
    </submittedName>
</protein>
<dbReference type="EMBL" id="CAFBMK010000038">
    <property type="protein sequence ID" value="CAB4906833.1"/>
    <property type="molecule type" value="Genomic_DNA"/>
</dbReference>
<reference evidence="2" key="1">
    <citation type="submission" date="2020-05" db="EMBL/GenBank/DDBJ databases">
        <authorList>
            <person name="Chiriac C."/>
            <person name="Salcher M."/>
            <person name="Ghai R."/>
            <person name="Kavagutti S V."/>
        </authorList>
    </citation>
    <scope>NUCLEOTIDE SEQUENCE</scope>
</reference>
<dbReference type="AlphaFoldDB" id="A0A6J7GRC2"/>
<feature type="region of interest" description="Disordered" evidence="1">
    <location>
        <begin position="96"/>
        <end position="121"/>
    </location>
</feature>
<organism evidence="2">
    <name type="scientific">freshwater metagenome</name>
    <dbReference type="NCBI Taxonomy" id="449393"/>
    <lineage>
        <taxon>unclassified sequences</taxon>
        <taxon>metagenomes</taxon>
        <taxon>ecological metagenomes</taxon>
    </lineage>
</organism>
<gene>
    <name evidence="2" type="ORF">UFOPK3564_00945</name>
</gene>
<feature type="compositionally biased region" description="Basic and acidic residues" evidence="1">
    <location>
        <begin position="96"/>
        <end position="105"/>
    </location>
</feature>
<evidence type="ECO:0000256" key="1">
    <source>
        <dbReference type="SAM" id="MobiDB-lite"/>
    </source>
</evidence>
<evidence type="ECO:0000313" key="2">
    <source>
        <dbReference type="EMBL" id="CAB4906833.1"/>
    </source>
</evidence>
<proteinExistence type="predicted"/>
<accession>A0A6J7GRC2</accession>
<name>A0A6J7GRC2_9ZZZZ</name>
<feature type="region of interest" description="Disordered" evidence="1">
    <location>
        <begin position="1"/>
        <end position="20"/>
    </location>
</feature>
<sequence>MSDAAPAGGPSPAAPGPEAVEAARQALDAAREAVGALLTVRAKALKEGARLRERAEVPGMAGLGEDAALQERRAEALEPRIEQLRDLARRAELAYEALRSDRTDGPDGPQPTAPADDAGNR</sequence>